<dbReference type="Proteomes" id="UP000187191">
    <property type="component" value="Chromosome"/>
</dbReference>
<evidence type="ECO:0000313" key="7">
    <source>
        <dbReference type="Proteomes" id="UP000596130"/>
    </source>
</evidence>
<evidence type="ECO:0000256" key="1">
    <source>
        <dbReference type="SAM" id="MobiDB-lite"/>
    </source>
</evidence>
<name>A0A1P8TI37_9ACTN</name>
<feature type="transmembrane region" description="Helical" evidence="2">
    <location>
        <begin position="113"/>
        <end position="132"/>
    </location>
</feature>
<keyword evidence="6" id="KW-1185">Reference proteome</keyword>
<evidence type="ECO:0000313" key="5">
    <source>
        <dbReference type="EMBL" id="QQC90390.1"/>
    </source>
</evidence>
<dbReference type="RefSeq" id="WP_076685297.1">
    <property type="nucleotide sequence ID" value="NZ_CP015588.1"/>
</dbReference>
<keyword evidence="2" id="KW-1133">Transmembrane helix</keyword>
<protein>
    <recommendedName>
        <fullName evidence="8">Tat pathway signal sequence domain protein</fullName>
    </recommendedName>
</protein>
<gene>
    <name evidence="4" type="ORF">A7J05_17645</name>
    <name evidence="5" type="ORF">I8755_19735</name>
</gene>
<accession>A0A1P8TI37</accession>
<keyword evidence="2" id="KW-0812">Transmembrane</keyword>
<feature type="signal peptide" evidence="3">
    <location>
        <begin position="1"/>
        <end position="21"/>
    </location>
</feature>
<evidence type="ECO:0000313" key="6">
    <source>
        <dbReference type="Proteomes" id="UP000187191"/>
    </source>
</evidence>
<sequence length="137" mass="13796">MCHVRGSSATAAVLLAVLVSAAPPPPVAHAVAPTPIGPLTFDDETARAGSRAGEGRERPGGVNPRLPDPPPPPPEPSPYVPAHEMPPAAAAHRDAVPGAEREPAGPVLPGLRVLPLGGGLLLIGLGLGFLGLRLRRG</sequence>
<feature type="compositionally biased region" description="Basic and acidic residues" evidence="1">
    <location>
        <begin position="91"/>
        <end position="103"/>
    </location>
</feature>
<feature type="compositionally biased region" description="Pro residues" evidence="1">
    <location>
        <begin position="66"/>
        <end position="79"/>
    </location>
</feature>
<keyword evidence="2" id="KW-0472">Membrane</keyword>
<dbReference type="EMBL" id="CP015588">
    <property type="protein sequence ID" value="APY87310.1"/>
    <property type="molecule type" value="Genomic_DNA"/>
</dbReference>
<feature type="region of interest" description="Disordered" evidence="1">
    <location>
        <begin position="28"/>
        <end position="104"/>
    </location>
</feature>
<dbReference type="KEGG" id="ssia:A7J05_17645"/>
<reference evidence="4 6" key="1">
    <citation type="submission" date="2016-05" db="EMBL/GenBank/DDBJ databases">
        <authorList>
            <person name="Gu J."/>
        </authorList>
    </citation>
    <scope>NUCLEOTIDE SEQUENCE [LARGE SCALE GENOMIC DNA]</scope>
    <source>
        <strain evidence="4 6">ACCC40021</strain>
    </source>
</reference>
<evidence type="ECO:0008006" key="8">
    <source>
        <dbReference type="Google" id="ProtNLM"/>
    </source>
</evidence>
<dbReference type="EMBL" id="CP065959">
    <property type="protein sequence ID" value="QQC90390.1"/>
    <property type="molecule type" value="Genomic_DNA"/>
</dbReference>
<keyword evidence="3" id="KW-0732">Signal</keyword>
<proteinExistence type="predicted"/>
<reference evidence="5 7" key="2">
    <citation type="submission" date="2020-12" db="EMBL/GenBank/DDBJ databases">
        <title>Identification and biosynthesis of polyene macrolides produced by Streptomyces alfalfae Men-myco-93-63.</title>
        <authorList>
            <person name="Liu D."/>
            <person name="Li Y."/>
            <person name="Liu L."/>
            <person name="Han X."/>
            <person name="Shen F."/>
        </authorList>
    </citation>
    <scope>NUCLEOTIDE SEQUENCE [LARGE SCALE GENOMIC DNA]</scope>
    <source>
        <strain evidence="5 7">Men-myco-93-63</strain>
    </source>
</reference>
<evidence type="ECO:0000256" key="3">
    <source>
        <dbReference type="SAM" id="SignalP"/>
    </source>
</evidence>
<feature type="chain" id="PRO_5043148556" description="Tat pathway signal sequence domain protein" evidence="3">
    <location>
        <begin position="22"/>
        <end position="137"/>
    </location>
</feature>
<feature type="compositionally biased region" description="Low complexity" evidence="1">
    <location>
        <begin position="80"/>
        <end position="90"/>
    </location>
</feature>
<dbReference type="AlphaFoldDB" id="A0A1P8TI37"/>
<evidence type="ECO:0000256" key="2">
    <source>
        <dbReference type="SAM" id="Phobius"/>
    </source>
</evidence>
<evidence type="ECO:0000313" key="4">
    <source>
        <dbReference type="EMBL" id="APY87310.1"/>
    </source>
</evidence>
<dbReference type="Proteomes" id="UP000596130">
    <property type="component" value="Chromosome"/>
</dbReference>
<organism evidence="5 7">
    <name type="scientific">Streptomyces alfalfae</name>
    <dbReference type="NCBI Taxonomy" id="1642299"/>
    <lineage>
        <taxon>Bacteria</taxon>
        <taxon>Bacillati</taxon>
        <taxon>Actinomycetota</taxon>
        <taxon>Actinomycetes</taxon>
        <taxon>Kitasatosporales</taxon>
        <taxon>Streptomycetaceae</taxon>
        <taxon>Streptomyces</taxon>
    </lineage>
</organism>